<dbReference type="Pfam" id="PF10719">
    <property type="entry name" value="ComFB"/>
    <property type="match status" value="1"/>
</dbReference>
<dbReference type="EMBL" id="CP101717">
    <property type="protein sequence ID" value="WLD58692.1"/>
    <property type="molecule type" value="Genomic_DNA"/>
</dbReference>
<gene>
    <name evidence="1" type="ORF">NFC81_02575</name>
</gene>
<reference evidence="1" key="1">
    <citation type="submission" date="2022-07" db="EMBL/GenBank/DDBJ databases">
        <title>Complete genome sequence of Salinispirillum sp. LH10-3-1 capable of multiple carbohydrate inversion isolated from a soda lake.</title>
        <authorList>
            <person name="Liu J."/>
            <person name="Zhai Y."/>
            <person name="Zhang H."/>
            <person name="Yang H."/>
            <person name="Qu J."/>
            <person name="Li J."/>
        </authorList>
    </citation>
    <scope>NUCLEOTIDE SEQUENCE</scope>
    <source>
        <strain evidence="1">LH 10-3-1</strain>
    </source>
</reference>
<dbReference type="AlphaFoldDB" id="A0AB38YHI7"/>
<dbReference type="InterPro" id="IPR019657">
    <property type="entry name" value="ComFB"/>
</dbReference>
<accession>A0AB38YHI7</accession>
<sequence length="93" mass="10873">MTIKAEISNFYEDLVVDFLINEYSDQGFSKDEFNDIACLALNHLPARYYRHSVDMAFFLTTPDRVEMRERVQKAVDEAVLQVLAYRDESDDIT</sequence>
<dbReference type="RefSeq" id="WP_304995978.1">
    <property type="nucleotide sequence ID" value="NZ_CP101717.1"/>
</dbReference>
<proteinExistence type="predicted"/>
<name>A0AB38YHI7_9GAMM</name>
<organism evidence="1">
    <name type="scientific">Salinispirillum sp. LH 10-3-1</name>
    <dbReference type="NCBI Taxonomy" id="2952525"/>
    <lineage>
        <taxon>Bacteria</taxon>
        <taxon>Pseudomonadati</taxon>
        <taxon>Pseudomonadota</taxon>
        <taxon>Gammaproteobacteria</taxon>
        <taxon>Oceanospirillales</taxon>
        <taxon>Saccharospirillaceae</taxon>
        <taxon>Salinispirillum</taxon>
    </lineage>
</organism>
<evidence type="ECO:0000313" key="1">
    <source>
        <dbReference type="EMBL" id="WLD58692.1"/>
    </source>
</evidence>
<protein>
    <submittedName>
        <fullName evidence="1">Late competence development ComFB family protein</fullName>
    </submittedName>
</protein>